<reference evidence="2" key="1">
    <citation type="submission" date="2014-12" db="EMBL/GenBank/DDBJ databases">
        <title>Insight into the proteome of Arion vulgaris.</title>
        <authorList>
            <person name="Aradska J."/>
            <person name="Bulat T."/>
            <person name="Smidak R."/>
            <person name="Sarate P."/>
            <person name="Gangsoo J."/>
            <person name="Sialana F."/>
            <person name="Bilban M."/>
            <person name="Lubec G."/>
        </authorList>
    </citation>
    <scope>NUCLEOTIDE SEQUENCE</scope>
    <source>
        <tissue evidence="2">Skin</tissue>
    </source>
</reference>
<feature type="non-terminal residue" evidence="2">
    <location>
        <position position="1"/>
    </location>
</feature>
<evidence type="ECO:0000256" key="1">
    <source>
        <dbReference type="SAM" id="MobiDB-lite"/>
    </source>
</evidence>
<accession>A0A0B6YFZ0</accession>
<gene>
    <name evidence="2" type="primary">ORF24395</name>
</gene>
<organism evidence="2">
    <name type="scientific">Arion vulgaris</name>
    <dbReference type="NCBI Taxonomy" id="1028688"/>
    <lineage>
        <taxon>Eukaryota</taxon>
        <taxon>Metazoa</taxon>
        <taxon>Spiralia</taxon>
        <taxon>Lophotrochozoa</taxon>
        <taxon>Mollusca</taxon>
        <taxon>Gastropoda</taxon>
        <taxon>Heterobranchia</taxon>
        <taxon>Euthyneura</taxon>
        <taxon>Panpulmonata</taxon>
        <taxon>Eupulmonata</taxon>
        <taxon>Stylommatophora</taxon>
        <taxon>Helicina</taxon>
        <taxon>Arionoidea</taxon>
        <taxon>Arionidae</taxon>
        <taxon>Arion</taxon>
    </lineage>
</organism>
<proteinExistence type="predicted"/>
<protein>
    <submittedName>
        <fullName evidence="2">Uncharacterized protein</fullName>
    </submittedName>
</protein>
<evidence type="ECO:0000313" key="2">
    <source>
        <dbReference type="EMBL" id="CEK55112.1"/>
    </source>
</evidence>
<dbReference type="AlphaFoldDB" id="A0A0B6YFZ0"/>
<dbReference type="EMBL" id="HACG01008247">
    <property type="protein sequence ID" value="CEK55112.1"/>
    <property type="molecule type" value="Transcribed_RNA"/>
</dbReference>
<feature type="non-terminal residue" evidence="2">
    <location>
        <position position="166"/>
    </location>
</feature>
<feature type="region of interest" description="Disordered" evidence="1">
    <location>
        <begin position="1"/>
        <end position="51"/>
    </location>
</feature>
<name>A0A0B6YFZ0_9EUPU</name>
<sequence length="166" mass="18019">DVDKRATLGRLKSSGSSHKVGTVRTGNIKLGSAGSLKDSRTSIQKQVPNRGLPVYQDAENVLPSLAPQQSNEWHSLPVQAVDNRENNKMPSVWTDAKLKQRSGTSTSVNPAIPFVILEDPNNVPHETPKKTTLINTQPLSSIKASQTDVLSSLRRPASGTYIMEIP</sequence>